<protein>
    <submittedName>
        <fullName evidence="1">Uncharacterized protein</fullName>
    </submittedName>
</protein>
<proteinExistence type="predicted"/>
<gene>
    <name evidence="1" type="ORF">M441DRAFT_58833</name>
</gene>
<sequence>LREDADPAAQPFEHIQAATTDSKRKFARCFVVRLSKSPKEELLGNSFYEYADPEKLGQQAGHCILVFFGRIIARPLLGTCAYFKSICLTHRRCPSHYSGEIPPVTACSPSERLVVHRRRSYRRQPPMLRLSTAGKIRMGVRWSSRNLPISTLMEEGYSMTLCLRKAPRRGPIHKEHLEWPVVSDWPSSHLKCQHSNCRVNDKAAGLTVILPQVWAEQSPIMKV</sequence>
<evidence type="ECO:0000313" key="2">
    <source>
        <dbReference type="Proteomes" id="UP000240493"/>
    </source>
</evidence>
<accession>A0A2T3Z596</accession>
<evidence type="ECO:0000313" key="1">
    <source>
        <dbReference type="EMBL" id="PTB39996.1"/>
    </source>
</evidence>
<dbReference type="AlphaFoldDB" id="A0A2T3Z596"/>
<organism evidence="1 2">
    <name type="scientific">Trichoderma asperellum (strain ATCC 204424 / CBS 433.97 / NBRC 101777)</name>
    <dbReference type="NCBI Taxonomy" id="1042311"/>
    <lineage>
        <taxon>Eukaryota</taxon>
        <taxon>Fungi</taxon>
        <taxon>Dikarya</taxon>
        <taxon>Ascomycota</taxon>
        <taxon>Pezizomycotina</taxon>
        <taxon>Sordariomycetes</taxon>
        <taxon>Hypocreomycetidae</taxon>
        <taxon>Hypocreales</taxon>
        <taxon>Hypocreaceae</taxon>
        <taxon>Trichoderma</taxon>
    </lineage>
</organism>
<dbReference type="EMBL" id="KZ679263">
    <property type="protein sequence ID" value="PTB39996.1"/>
    <property type="molecule type" value="Genomic_DNA"/>
</dbReference>
<reference evidence="1 2" key="1">
    <citation type="submission" date="2016-07" db="EMBL/GenBank/DDBJ databases">
        <title>Multiple horizontal gene transfer events from other fungi enriched the ability of initially mycotrophic Trichoderma (Ascomycota) to feed on dead plant biomass.</title>
        <authorList>
            <consortium name="DOE Joint Genome Institute"/>
            <person name="Aerts A."/>
            <person name="Atanasova L."/>
            <person name="Chenthamara K."/>
            <person name="Zhang J."/>
            <person name="Grujic M."/>
            <person name="Henrissat B."/>
            <person name="Kuo A."/>
            <person name="Salamov A."/>
            <person name="Lipzen A."/>
            <person name="Labutti K."/>
            <person name="Barry K."/>
            <person name="Miao Y."/>
            <person name="Rahimi M.J."/>
            <person name="Shen Q."/>
            <person name="Grigoriev I.V."/>
            <person name="Kubicek C.P."/>
            <person name="Druzhinina I.S."/>
        </authorList>
    </citation>
    <scope>NUCLEOTIDE SEQUENCE [LARGE SCALE GENOMIC DNA]</scope>
    <source>
        <strain evidence="1 2">CBS 433.97</strain>
    </source>
</reference>
<name>A0A2T3Z596_TRIA4</name>
<dbReference type="Proteomes" id="UP000240493">
    <property type="component" value="Unassembled WGS sequence"/>
</dbReference>
<keyword evidence="2" id="KW-1185">Reference proteome</keyword>
<feature type="non-terminal residue" evidence="1">
    <location>
        <position position="1"/>
    </location>
</feature>